<evidence type="ECO:0000313" key="3">
    <source>
        <dbReference type="Proteomes" id="UP000548978"/>
    </source>
</evidence>
<organism evidence="2 3">
    <name type="scientific">Brevundimonas halotolerans</name>
    <dbReference type="NCBI Taxonomy" id="69670"/>
    <lineage>
        <taxon>Bacteria</taxon>
        <taxon>Pseudomonadati</taxon>
        <taxon>Pseudomonadota</taxon>
        <taxon>Alphaproteobacteria</taxon>
        <taxon>Caulobacterales</taxon>
        <taxon>Caulobacteraceae</taxon>
        <taxon>Brevundimonas</taxon>
    </lineage>
</organism>
<dbReference type="Proteomes" id="UP000548978">
    <property type="component" value="Unassembled WGS sequence"/>
</dbReference>
<dbReference type="AlphaFoldDB" id="A0A7W9A3Q7"/>
<keyword evidence="1" id="KW-0732">Signal</keyword>
<evidence type="ECO:0000256" key="1">
    <source>
        <dbReference type="SAM" id="SignalP"/>
    </source>
</evidence>
<gene>
    <name evidence="2" type="ORF">FHS65_001650</name>
</gene>
<feature type="chain" id="PRO_5030797188" description="Rap1a immunity protein domain-containing protein" evidence="1">
    <location>
        <begin position="23"/>
        <end position="123"/>
    </location>
</feature>
<dbReference type="EMBL" id="JACIJB010000006">
    <property type="protein sequence ID" value="MBB5660897.1"/>
    <property type="molecule type" value="Genomic_DNA"/>
</dbReference>
<proteinExistence type="predicted"/>
<evidence type="ECO:0000313" key="2">
    <source>
        <dbReference type="EMBL" id="MBB5660897.1"/>
    </source>
</evidence>
<evidence type="ECO:0008006" key="4">
    <source>
        <dbReference type="Google" id="ProtNLM"/>
    </source>
</evidence>
<feature type="signal peptide" evidence="1">
    <location>
        <begin position="1"/>
        <end position="22"/>
    </location>
</feature>
<dbReference type="RefSeq" id="WP_164461904.1">
    <property type="nucleotide sequence ID" value="NZ_JACIJB010000006.1"/>
</dbReference>
<accession>A0A7W9A3Q7</accession>
<comment type="caution">
    <text evidence="2">The sequence shown here is derived from an EMBL/GenBank/DDBJ whole genome shotgun (WGS) entry which is preliminary data.</text>
</comment>
<protein>
    <recommendedName>
        <fullName evidence="4">Rap1a immunity protein domain-containing protein</fullName>
    </recommendedName>
</protein>
<name>A0A7W9A3Q7_9CAUL</name>
<keyword evidence="3" id="KW-1185">Reference proteome</keyword>
<sequence length="123" mass="13231">MSSLISSLIMAASLSVSSPTIALQDPVSQADRNDLECIALFALMASDPAEQVSGSVGMVYYLGRLEGRNPGTDQVRRFYTWASTYTDAEIGAMIERAAPRCGREMQTLGNTMITVGREMSQGS</sequence>
<reference evidence="2 3" key="1">
    <citation type="submission" date="2020-08" db="EMBL/GenBank/DDBJ databases">
        <title>Genomic Encyclopedia of Type Strains, Phase IV (KMG-IV): sequencing the most valuable type-strain genomes for metagenomic binning, comparative biology and taxonomic classification.</title>
        <authorList>
            <person name="Goeker M."/>
        </authorList>
    </citation>
    <scope>NUCLEOTIDE SEQUENCE [LARGE SCALE GENOMIC DNA]</scope>
    <source>
        <strain evidence="2 3">DSM 24448</strain>
    </source>
</reference>